<name>A0A518G9P8_9BACT</name>
<evidence type="ECO:0000313" key="2">
    <source>
        <dbReference type="Proteomes" id="UP000318017"/>
    </source>
</evidence>
<dbReference type="KEGG" id="ahel:Q31a_36260"/>
<gene>
    <name evidence="1" type="ORF">Q31a_36260</name>
</gene>
<dbReference type="RefSeq" id="WP_145080184.1">
    <property type="nucleotide sequence ID" value="NZ_CP036298.1"/>
</dbReference>
<organism evidence="1 2">
    <name type="scientific">Aureliella helgolandensis</name>
    <dbReference type="NCBI Taxonomy" id="2527968"/>
    <lineage>
        <taxon>Bacteria</taxon>
        <taxon>Pseudomonadati</taxon>
        <taxon>Planctomycetota</taxon>
        <taxon>Planctomycetia</taxon>
        <taxon>Pirellulales</taxon>
        <taxon>Pirellulaceae</taxon>
        <taxon>Aureliella</taxon>
    </lineage>
</organism>
<keyword evidence="2" id="KW-1185">Reference proteome</keyword>
<dbReference type="AlphaFoldDB" id="A0A518G9P8"/>
<accession>A0A518G9P8</accession>
<dbReference type="EMBL" id="CP036298">
    <property type="protein sequence ID" value="QDV25302.1"/>
    <property type="molecule type" value="Genomic_DNA"/>
</dbReference>
<dbReference type="Proteomes" id="UP000318017">
    <property type="component" value="Chromosome"/>
</dbReference>
<protein>
    <submittedName>
        <fullName evidence="1">Uncharacterized protein</fullName>
    </submittedName>
</protein>
<evidence type="ECO:0000313" key="1">
    <source>
        <dbReference type="EMBL" id="QDV25302.1"/>
    </source>
</evidence>
<proteinExistence type="predicted"/>
<reference evidence="1 2" key="1">
    <citation type="submission" date="2019-02" db="EMBL/GenBank/DDBJ databases">
        <title>Deep-cultivation of Planctomycetes and their phenomic and genomic characterization uncovers novel biology.</title>
        <authorList>
            <person name="Wiegand S."/>
            <person name="Jogler M."/>
            <person name="Boedeker C."/>
            <person name="Pinto D."/>
            <person name="Vollmers J."/>
            <person name="Rivas-Marin E."/>
            <person name="Kohn T."/>
            <person name="Peeters S.H."/>
            <person name="Heuer A."/>
            <person name="Rast P."/>
            <person name="Oberbeckmann S."/>
            <person name="Bunk B."/>
            <person name="Jeske O."/>
            <person name="Meyerdierks A."/>
            <person name="Storesund J.E."/>
            <person name="Kallscheuer N."/>
            <person name="Luecker S."/>
            <person name="Lage O.M."/>
            <person name="Pohl T."/>
            <person name="Merkel B.J."/>
            <person name="Hornburger P."/>
            <person name="Mueller R.-W."/>
            <person name="Bruemmer F."/>
            <person name="Labrenz M."/>
            <person name="Spormann A.M."/>
            <person name="Op den Camp H."/>
            <person name="Overmann J."/>
            <person name="Amann R."/>
            <person name="Jetten M.S.M."/>
            <person name="Mascher T."/>
            <person name="Medema M.H."/>
            <person name="Devos D.P."/>
            <person name="Kaster A.-K."/>
            <person name="Ovreas L."/>
            <person name="Rohde M."/>
            <person name="Galperin M.Y."/>
            <person name="Jogler C."/>
        </authorList>
    </citation>
    <scope>NUCLEOTIDE SEQUENCE [LARGE SCALE GENOMIC DNA]</scope>
    <source>
        <strain evidence="1 2">Q31a</strain>
    </source>
</reference>
<dbReference type="OrthoDB" id="4485826at2"/>
<sequence length="429" mass="48405">MSVVLPSLTTFDPETSSEGALDPLGLYLIADQLATRLVPAVRERMQRIRFLTAMAVGAIVTEEFEPSSVEESCAPWLVWEWLVVESLLRSPTIASELRGVPGTLVTKRALNSHKYLDDKSYLKTPRIFGFHGVYKRLAIHLGLVDVHMKPQAGAEELVLAWAHDQGWTNLRDANPVLDAWRTGVRRSLEAKPPRTHTYWNGDAWEQLAQSLKPDGAGKRERKVLSRLLLNTDHRALGALGDIWGLQESMDDESYCEEKMVEELKNRAPSLLPLLDAISFYEAFCRKLSDGFNVIRTEAAKADIRGLTVTDLGSDQAFESSAANLTDAFEAAYTSLQVIDNGLASQFDERFQRFSGLMPVEEVSIALCEHHEAIQKGKNDSGKRTWFDRLGGDRIYLRHQYRENVPGPQPDRLVHAYRGRPIRNFYKDLR</sequence>